<protein>
    <submittedName>
        <fullName evidence="1">YkgJ family cysteine cluster protein</fullName>
    </submittedName>
</protein>
<gene>
    <name evidence="1" type="ORF">JY500_13225</name>
</gene>
<name>A0ABX7M2T0_9RHOO</name>
<dbReference type="InterPro" id="IPR005358">
    <property type="entry name" value="Puta_zinc/iron-chelating_dom"/>
</dbReference>
<reference evidence="1 2" key="1">
    <citation type="submission" date="2021-02" db="EMBL/GenBank/DDBJ databases">
        <title>Niveibacterium changnyeongensis HC41.</title>
        <authorList>
            <person name="Kang M."/>
        </authorList>
    </citation>
    <scope>NUCLEOTIDE SEQUENCE [LARGE SCALE GENOMIC DNA]</scope>
    <source>
        <strain evidence="1 2">HC41</strain>
    </source>
</reference>
<evidence type="ECO:0000313" key="1">
    <source>
        <dbReference type="EMBL" id="QSI75468.1"/>
    </source>
</evidence>
<proteinExistence type="predicted"/>
<keyword evidence="2" id="KW-1185">Reference proteome</keyword>
<accession>A0ABX7M2T0</accession>
<organism evidence="1 2">
    <name type="scientific">Niveibacterium microcysteis</name>
    <dbReference type="NCBI Taxonomy" id="2811415"/>
    <lineage>
        <taxon>Bacteria</taxon>
        <taxon>Pseudomonadati</taxon>
        <taxon>Pseudomonadota</taxon>
        <taxon>Betaproteobacteria</taxon>
        <taxon>Rhodocyclales</taxon>
        <taxon>Rhodocyclaceae</taxon>
        <taxon>Niveibacterium</taxon>
    </lineage>
</organism>
<dbReference type="Proteomes" id="UP000663570">
    <property type="component" value="Chromosome"/>
</dbReference>
<evidence type="ECO:0000313" key="2">
    <source>
        <dbReference type="Proteomes" id="UP000663570"/>
    </source>
</evidence>
<sequence length="114" mass="12171">MDLCQSCGACCAAFRVSFHVSERDDEPGGTVPEALADEETATTCRMRGTDRSPPRCVALVGKVGEAVRCGIYELRPGPCREFAPHGVFGVLNAACNQARARHGLAPLPDPVFRP</sequence>
<dbReference type="EMBL" id="CP071060">
    <property type="protein sequence ID" value="QSI75468.1"/>
    <property type="molecule type" value="Genomic_DNA"/>
</dbReference>
<dbReference type="Pfam" id="PF03692">
    <property type="entry name" value="CxxCxxCC"/>
    <property type="match status" value="1"/>
</dbReference>
<dbReference type="RefSeq" id="WP_206253049.1">
    <property type="nucleotide sequence ID" value="NZ_CP071060.1"/>
</dbReference>